<protein>
    <submittedName>
        <fullName evidence="2">Uncharacterized protein</fullName>
    </submittedName>
</protein>
<comment type="caution">
    <text evidence="2">The sequence shown here is derived from an EMBL/GenBank/DDBJ whole genome shotgun (WGS) entry which is preliminary data.</text>
</comment>
<dbReference type="RefSeq" id="WP_104716124.1">
    <property type="nucleotide sequence ID" value="NZ_PTRA01000010.1"/>
</dbReference>
<dbReference type="OrthoDB" id="679355at2"/>
<gene>
    <name evidence="2" type="ORF">C5O19_25105</name>
</gene>
<evidence type="ECO:0000313" key="2">
    <source>
        <dbReference type="EMBL" id="PQA53210.1"/>
    </source>
</evidence>
<accession>A0A2S7IEV3</accession>
<keyword evidence="1" id="KW-1133">Transmembrane helix</keyword>
<organism evidence="2 3">
    <name type="scientific">Siphonobacter curvatus</name>
    <dbReference type="NCBI Taxonomy" id="2094562"/>
    <lineage>
        <taxon>Bacteria</taxon>
        <taxon>Pseudomonadati</taxon>
        <taxon>Bacteroidota</taxon>
        <taxon>Cytophagia</taxon>
        <taxon>Cytophagales</taxon>
        <taxon>Cytophagaceae</taxon>
        <taxon>Siphonobacter</taxon>
    </lineage>
</organism>
<feature type="transmembrane region" description="Helical" evidence="1">
    <location>
        <begin position="79"/>
        <end position="100"/>
    </location>
</feature>
<reference evidence="3" key="1">
    <citation type="submission" date="2018-02" db="EMBL/GenBank/DDBJ databases">
        <title>Genome sequencing of Solimonas sp. HR-BB.</title>
        <authorList>
            <person name="Lee Y."/>
            <person name="Jeon C.O."/>
        </authorList>
    </citation>
    <scope>NUCLEOTIDE SEQUENCE [LARGE SCALE GENOMIC DNA]</scope>
    <source>
        <strain evidence="3">HR-U</strain>
    </source>
</reference>
<feature type="transmembrane region" description="Helical" evidence="1">
    <location>
        <begin position="106"/>
        <end position="127"/>
    </location>
</feature>
<feature type="transmembrane region" description="Helical" evidence="1">
    <location>
        <begin position="7"/>
        <end position="27"/>
    </location>
</feature>
<dbReference type="AlphaFoldDB" id="A0A2S7IEV3"/>
<proteinExistence type="predicted"/>
<sequence>MKGLRTLIIILLLGNGLSALAGGLALIMDPSGGALQLPLGLLRHSPFTTFLIPGLGLLIINGMPSLYTIWTVIQKRRYYPLFVVGQGLLLIAWISVQVGMIREVSILHYSYAIMGIALVGSGTRLRLSQPI</sequence>
<dbReference type="Proteomes" id="UP000239590">
    <property type="component" value="Unassembled WGS sequence"/>
</dbReference>
<keyword evidence="1" id="KW-0812">Transmembrane</keyword>
<evidence type="ECO:0000256" key="1">
    <source>
        <dbReference type="SAM" id="Phobius"/>
    </source>
</evidence>
<feature type="transmembrane region" description="Helical" evidence="1">
    <location>
        <begin position="47"/>
        <end position="67"/>
    </location>
</feature>
<dbReference type="EMBL" id="PTRA01000010">
    <property type="protein sequence ID" value="PQA53210.1"/>
    <property type="molecule type" value="Genomic_DNA"/>
</dbReference>
<name>A0A2S7IEV3_9BACT</name>
<evidence type="ECO:0000313" key="3">
    <source>
        <dbReference type="Proteomes" id="UP000239590"/>
    </source>
</evidence>
<keyword evidence="1" id="KW-0472">Membrane</keyword>
<keyword evidence="3" id="KW-1185">Reference proteome</keyword>